<protein>
    <submittedName>
        <fullName evidence="1">Uncharacterized protein</fullName>
    </submittedName>
</protein>
<accession>A0AC61MSM4</accession>
<proteinExistence type="predicted"/>
<evidence type="ECO:0000313" key="1">
    <source>
        <dbReference type="EMBL" id="QQK08323.1"/>
    </source>
</evidence>
<keyword evidence="2" id="KW-1185">Reference proteome</keyword>
<dbReference type="EMBL" id="CP066744">
    <property type="protein sequence ID" value="QQK08323.1"/>
    <property type="molecule type" value="Genomic_DNA"/>
</dbReference>
<organism evidence="1 2">
    <name type="scientific">Miniphocaeibacter halophilus</name>
    <dbReference type="NCBI Taxonomy" id="2931922"/>
    <lineage>
        <taxon>Bacteria</taxon>
        <taxon>Bacillati</taxon>
        <taxon>Bacillota</taxon>
        <taxon>Tissierellia</taxon>
        <taxon>Tissierellales</taxon>
        <taxon>Peptoniphilaceae</taxon>
        <taxon>Miniphocaeibacter</taxon>
    </lineage>
</organism>
<evidence type="ECO:0000313" key="2">
    <source>
        <dbReference type="Proteomes" id="UP000595814"/>
    </source>
</evidence>
<name>A0AC61MSM4_9FIRM</name>
<sequence>MKKIIKLAVLSCIVVTLTACGNREGTDDDYMNNKTEPTKNVESVLEKIEADDELLEKQIGEYRKERDKDKYTKEVNGTIINTQPNEEDYIKGFDEVRKVEPKLPDDLEEAYEEVGRYLEEDKKLEQKTKDLYYLPADPRVYKVYIDEDKGKLQGYDNENIIVMEYLDGDTWKFVYVAKENKDGQWKFVHDGINHKE</sequence>
<gene>
    <name evidence="1" type="ORF">JFY71_01920</name>
</gene>
<dbReference type="Proteomes" id="UP000595814">
    <property type="component" value="Chromosome"/>
</dbReference>
<reference evidence="1 2" key="1">
    <citation type="journal article" date="2022" name="Int. J. Syst. Evol. Microbiol.">
        <title>Miniphocaeibacter halophilus sp. nov., an ammonium-tolerant acetate-producing bacterium isolated from a biogas system.</title>
        <authorList>
            <person name="Schnurer A."/>
            <person name="Singh A."/>
            <person name="Bi S."/>
            <person name="Qiao W."/>
            <person name="Westerholm M."/>
        </authorList>
    </citation>
    <scope>NUCLEOTIDE SEQUENCE [LARGE SCALE GENOMIC DNA]</scope>
    <source>
        <strain evidence="1 2">AMB_01</strain>
    </source>
</reference>